<feature type="transmembrane region" description="Helical" evidence="1">
    <location>
        <begin position="16"/>
        <end position="36"/>
    </location>
</feature>
<dbReference type="RefSeq" id="WP_330486136.1">
    <property type="nucleotide sequence ID" value="NZ_JAZBJZ010000159.1"/>
</dbReference>
<evidence type="ECO:0000256" key="1">
    <source>
        <dbReference type="SAM" id="Phobius"/>
    </source>
</evidence>
<keyword evidence="3" id="KW-1185">Reference proteome</keyword>
<dbReference type="EMBL" id="JAZBJZ010000159">
    <property type="protein sequence ID" value="MEE3719699.1"/>
    <property type="molecule type" value="Genomic_DNA"/>
</dbReference>
<evidence type="ECO:0000313" key="2">
    <source>
        <dbReference type="EMBL" id="MEE3719699.1"/>
    </source>
</evidence>
<name>A0AAW9Q6Y0_9CYAN</name>
<dbReference type="Proteomes" id="UP001333818">
    <property type="component" value="Unassembled WGS sequence"/>
</dbReference>
<gene>
    <name evidence="2" type="ORF">V2H45_23435</name>
</gene>
<evidence type="ECO:0008006" key="4">
    <source>
        <dbReference type="Google" id="ProtNLM"/>
    </source>
</evidence>
<proteinExistence type="predicted"/>
<protein>
    <recommendedName>
        <fullName evidence="4">Phage protein</fullName>
    </recommendedName>
</protein>
<keyword evidence="1" id="KW-1133">Transmembrane helix</keyword>
<sequence length="86" mass="9829">MNNQPNNNNLRIDTSAIAQGMVLTALVALTTTVLQLRQDVALMRDQMSNMVVAKEFAAFKAISEQHDLVFEKRLEQLEQRLEEKKK</sequence>
<keyword evidence="1" id="KW-0472">Membrane</keyword>
<reference evidence="2" key="1">
    <citation type="submission" date="2024-01" db="EMBL/GenBank/DDBJ databases">
        <title>Bank of Algae and Cyanobacteria of the Azores (BACA) strain genomes.</title>
        <authorList>
            <person name="Luz R."/>
            <person name="Cordeiro R."/>
            <person name="Fonseca A."/>
            <person name="Goncalves V."/>
        </authorList>
    </citation>
    <scope>NUCLEOTIDE SEQUENCE</scope>
    <source>
        <strain evidence="2">BACA0141</strain>
    </source>
</reference>
<evidence type="ECO:0000313" key="3">
    <source>
        <dbReference type="Proteomes" id="UP001333818"/>
    </source>
</evidence>
<dbReference type="AlphaFoldDB" id="A0AAW9Q6Y0"/>
<organism evidence="2 3">
    <name type="scientific">Tumidithrix elongata BACA0141</name>
    <dbReference type="NCBI Taxonomy" id="2716417"/>
    <lineage>
        <taxon>Bacteria</taxon>
        <taxon>Bacillati</taxon>
        <taxon>Cyanobacteriota</taxon>
        <taxon>Cyanophyceae</taxon>
        <taxon>Pseudanabaenales</taxon>
        <taxon>Pseudanabaenaceae</taxon>
        <taxon>Tumidithrix</taxon>
        <taxon>Tumidithrix elongata</taxon>
    </lineage>
</organism>
<keyword evidence="1" id="KW-0812">Transmembrane</keyword>
<comment type="caution">
    <text evidence="2">The sequence shown here is derived from an EMBL/GenBank/DDBJ whole genome shotgun (WGS) entry which is preliminary data.</text>
</comment>
<accession>A0AAW9Q6Y0</accession>